<dbReference type="RefSeq" id="WP_136840203.1">
    <property type="nucleotide sequence ID" value="NZ_SUPL01000001.1"/>
</dbReference>
<dbReference type="PANTHER" id="PTHR33446">
    <property type="entry name" value="PROTEIN TONB-RELATED"/>
    <property type="match status" value="1"/>
</dbReference>
<keyword evidence="1" id="KW-0472">Membrane</keyword>
<dbReference type="InterPro" id="IPR008756">
    <property type="entry name" value="Peptidase_M56"/>
</dbReference>
<keyword evidence="5" id="KW-1185">Reference proteome</keyword>
<feature type="domain" description="TonB C-terminal" evidence="2">
    <location>
        <begin position="520"/>
        <end position="590"/>
    </location>
</feature>
<organism evidence="4 5">
    <name type="scientific">Pontimicrobium aquaticum</name>
    <dbReference type="NCBI Taxonomy" id="2565367"/>
    <lineage>
        <taxon>Bacteria</taxon>
        <taxon>Pseudomonadati</taxon>
        <taxon>Bacteroidota</taxon>
        <taxon>Flavobacteriia</taxon>
        <taxon>Flavobacteriales</taxon>
        <taxon>Flavobacteriaceae</taxon>
        <taxon>Pontimicrobium</taxon>
    </lineage>
</organism>
<evidence type="ECO:0000256" key="1">
    <source>
        <dbReference type="SAM" id="Phobius"/>
    </source>
</evidence>
<dbReference type="Pfam" id="PF03544">
    <property type="entry name" value="TonB_C"/>
    <property type="match status" value="3"/>
</dbReference>
<keyword evidence="1" id="KW-0812">Transmembrane</keyword>
<evidence type="ECO:0000313" key="4">
    <source>
        <dbReference type="EMBL" id="TJY37905.1"/>
    </source>
</evidence>
<keyword evidence="1" id="KW-1133">Transmembrane helix</keyword>
<protein>
    <recommendedName>
        <fullName evidence="6">Signal transducer regulating beta-lactamase production, contains metallopeptidase domain</fullName>
    </recommendedName>
</protein>
<dbReference type="Proteomes" id="UP000307657">
    <property type="component" value="Unassembled WGS sequence"/>
</dbReference>
<dbReference type="PANTHER" id="PTHR33446:SF2">
    <property type="entry name" value="PROTEIN TONB"/>
    <property type="match status" value="1"/>
</dbReference>
<feature type="domain" description="TonB C-terminal" evidence="2">
    <location>
        <begin position="674"/>
        <end position="733"/>
    </location>
</feature>
<dbReference type="SUPFAM" id="SSF74653">
    <property type="entry name" value="TolA/TonB C-terminal domain"/>
    <property type="match status" value="2"/>
</dbReference>
<feature type="transmembrane region" description="Helical" evidence="1">
    <location>
        <begin position="135"/>
        <end position="154"/>
    </location>
</feature>
<dbReference type="InterPro" id="IPR037682">
    <property type="entry name" value="TonB_C"/>
</dbReference>
<feature type="domain" description="TonB C-terminal" evidence="2">
    <location>
        <begin position="814"/>
        <end position="872"/>
    </location>
</feature>
<comment type="caution">
    <text evidence="4">The sequence shown here is derived from an EMBL/GenBank/DDBJ whole genome shotgun (WGS) entry which is preliminary data.</text>
</comment>
<dbReference type="OrthoDB" id="1522859at2"/>
<dbReference type="GO" id="GO:0031992">
    <property type="term" value="F:energy transducer activity"/>
    <property type="evidence" value="ECO:0007669"/>
    <property type="project" value="TreeGrafter"/>
</dbReference>
<dbReference type="EMBL" id="SUPL01000001">
    <property type="protein sequence ID" value="TJY37905.1"/>
    <property type="molecule type" value="Genomic_DNA"/>
</dbReference>
<dbReference type="GO" id="GO:0055085">
    <property type="term" value="P:transmembrane transport"/>
    <property type="evidence" value="ECO:0007669"/>
    <property type="project" value="InterPro"/>
</dbReference>
<evidence type="ECO:0000259" key="3">
    <source>
        <dbReference type="Pfam" id="PF05569"/>
    </source>
</evidence>
<feature type="domain" description="Peptidase M56" evidence="3">
    <location>
        <begin position="157"/>
        <end position="259"/>
    </location>
</feature>
<feature type="transmembrane region" description="Helical" evidence="1">
    <location>
        <begin position="34"/>
        <end position="54"/>
    </location>
</feature>
<dbReference type="Pfam" id="PF05569">
    <property type="entry name" value="Peptidase_M56"/>
    <property type="match status" value="1"/>
</dbReference>
<evidence type="ECO:0000313" key="5">
    <source>
        <dbReference type="Proteomes" id="UP000307657"/>
    </source>
</evidence>
<dbReference type="Gene3D" id="3.30.1150.10">
    <property type="match status" value="3"/>
</dbReference>
<proteinExistence type="predicted"/>
<gene>
    <name evidence="4" type="ORF">E5167_01215</name>
</gene>
<dbReference type="AlphaFoldDB" id="A0A4U0F0G5"/>
<sequence>MVQYIIQIIAFQVFFLLVYDVFLKKETFFNWNRFYLIGTSILSLILPFIKVTAFKEIVPKDYVVALPEVFIGNKAINNTTVVLPEVEITEQAVSWDLETIFYLGVMLACLLFLFKITHIFILIYKNPKRWKGNVLLVELINSTSAFSFFHYVFLGANLKKEEQKVIIKHELVHVTQKHTLDLLFFELQRILFWFNPLVYMYQARIRSLHEFIADQEALKTQNKSDYYQNLLTQVFETQNVSFINAFFKKSLIKKRIMMLSKSKSKQILKLKYALLIPVVLGMLMYSSSYAQDNKIPSETSQKISQKKLKEKFYKELLKKEKEGVSLKQIADEYLPDYNKYRLSEEEYYKFMAYQKYIDENPKRLPSDVVEGLTEKIHSGFGIIKGDYDDYLAYKKTEIAKKEWEDNAAPSTLRIVVDDFSNLTTAKQKEYDEKMALIKNNNYYKKLIIESKNMTASFSKDNNKPRQQELVMIDEVEIPYAVIEQPPMFEDCETLSADERRKCTSNAITNHVQQNFNIDLAKELGLSGRQMIRVMFKINQEGDIVSVMARAAHPKLEEEAKRVIKSLPKMIPGKQKGKTVVVPYSLPIIFEVADKTDDKPTNGNKVKQEEAKLRMLNEIEIPYAVIEQPPMFEDCKTLSADERRKCTSDAITKHVIKNFNSDLAKDLGLLGRQMIRVMFKINTEGNIEDVKARAPHSRLEEEAKRVIKSLPKMIPGKQKGKTVVVPYSLPIIFQVNREVIESNKNKNEVKNQQNHKEVPFAVIDEMPIYPGCKSKTSREELRKCTTEGISNFILNEFGKNLPKDLDLLPRQKVPTMFKISKTGDITNIRARAKHPELEKEAIRVIKLLPKMTPGKHNGETVIVPYSVPIIYELEKKKN</sequence>
<name>A0A4U0F0G5_9FLAO</name>
<evidence type="ECO:0000259" key="2">
    <source>
        <dbReference type="Pfam" id="PF03544"/>
    </source>
</evidence>
<dbReference type="CDD" id="cd07341">
    <property type="entry name" value="M56_BlaR1_MecR1_like"/>
    <property type="match status" value="1"/>
</dbReference>
<dbReference type="InterPro" id="IPR051045">
    <property type="entry name" value="TonB-dependent_transducer"/>
</dbReference>
<reference evidence="4 5" key="1">
    <citation type="submission" date="2019-04" db="EMBL/GenBank/DDBJ databases">
        <title>Lacinutrix sp. nov., isolated from marine water.</title>
        <authorList>
            <person name="Kim W."/>
        </authorList>
    </citation>
    <scope>NUCLEOTIDE SEQUENCE [LARGE SCALE GENOMIC DNA]</scope>
    <source>
        <strain evidence="4 5">CAU 1491</strain>
    </source>
</reference>
<feature type="transmembrane region" description="Helical" evidence="1">
    <location>
        <begin position="6"/>
        <end position="22"/>
    </location>
</feature>
<evidence type="ECO:0008006" key="6">
    <source>
        <dbReference type="Google" id="ProtNLM"/>
    </source>
</evidence>
<accession>A0A4U0F0G5</accession>
<dbReference type="GO" id="GO:0098797">
    <property type="term" value="C:plasma membrane protein complex"/>
    <property type="evidence" value="ECO:0007669"/>
    <property type="project" value="TreeGrafter"/>
</dbReference>
<feature type="transmembrane region" description="Helical" evidence="1">
    <location>
        <begin position="100"/>
        <end position="123"/>
    </location>
</feature>